<evidence type="ECO:0000313" key="4">
    <source>
        <dbReference type="Proteomes" id="UP000003257"/>
    </source>
</evidence>
<sequence>EIAFVADNPGDWMFHCHILEHQAAGMMGIIRVDPGTTKT</sequence>
<dbReference type="InterPro" id="IPR002355">
    <property type="entry name" value="Cu_oxidase_Cu_BS"/>
</dbReference>
<reference evidence="3 4" key="1">
    <citation type="submission" date="2007-11" db="EMBL/GenBank/DDBJ databases">
        <authorList>
            <person name="Wagner-Dobler I."/>
            <person name="Ferriera S."/>
            <person name="Johnson J."/>
            <person name="Kravitz S."/>
            <person name="Beeson K."/>
            <person name="Sutton G."/>
            <person name="Rogers Y.-H."/>
            <person name="Friedman R."/>
            <person name="Frazier M."/>
            <person name="Venter J.C."/>
        </authorList>
    </citation>
    <scope>NUCLEOTIDE SEQUENCE [LARGE SCALE GENOMIC DNA]</scope>
    <source>
        <strain evidence="3 4">HEL-45</strain>
    </source>
</reference>
<feature type="domain" description="Plastocyanin-like" evidence="2">
    <location>
        <begin position="2"/>
        <end position="35"/>
    </location>
</feature>
<dbReference type="InterPro" id="IPR008972">
    <property type="entry name" value="Cupredoxin"/>
</dbReference>
<organism evidence="3 4">
    <name type="scientific">Sulfitobacter indolifex HEL-45</name>
    <dbReference type="NCBI Taxonomy" id="391624"/>
    <lineage>
        <taxon>Bacteria</taxon>
        <taxon>Pseudomonadati</taxon>
        <taxon>Pseudomonadota</taxon>
        <taxon>Alphaproteobacteria</taxon>
        <taxon>Rhodobacterales</taxon>
        <taxon>Roseobacteraceae</taxon>
        <taxon>Sulfitobacter</taxon>
    </lineage>
</organism>
<dbReference type="RefSeq" id="WP_007121582.1">
    <property type="nucleotide sequence ID" value="NZ_ABID01000103.1"/>
</dbReference>
<gene>
    <name evidence="3" type="ORF">OIHEL45_17981</name>
</gene>
<dbReference type="EMBL" id="ABID01000103">
    <property type="protein sequence ID" value="EDQ02844.1"/>
    <property type="molecule type" value="Genomic_DNA"/>
</dbReference>
<dbReference type="PROSITE" id="PS00080">
    <property type="entry name" value="MULTICOPPER_OXIDASE2"/>
    <property type="match status" value="1"/>
</dbReference>
<proteinExistence type="predicted"/>
<dbReference type="InterPro" id="IPR011706">
    <property type="entry name" value="Cu-oxidase_C"/>
</dbReference>
<evidence type="ECO:0000256" key="1">
    <source>
        <dbReference type="ARBA" id="ARBA00022723"/>
    </source>
</evidence>
<protein>
    <submittedName>
        <fullName evidence="3">Multicopper oxidase, type 3</fullName>
    </submittedName>
</protein>
<evidence type="ECO:0000259" key="2">
    <source>
        <dbReference type="Pfam" id="PF07731"/>
    </source>
</evidence>
<dbReference type="SUPFAM" id="SSF49503">
    <property type="entry name" value="Cupredoxins"/>
    <property type="match status" value="1"/>
</dbReference>
<comment type="caution">
    <text evidence="3">The sequence shown here is derived from an EMBL/GenBank/DDBJ whole genome shotgun (WGS) entry which is preliminary data.</text>
</comment>
<accession>A0ABP2D353</accession>
<keyword evidence="4" id="KW-1185">Reference proteome</keyword>
<dbReference type="InterPro" id="IPR033138">
    <property type="entry name" value="Cu_oxidase_CS"/>
</dbReference>
<dbReference type="Pfam" id="PF07731">
    <property type="entry name" value="Cu-oxidase_2"/>
    <property type="match status" value="1"/>
</dbReference>
<dbReference type="Proteomes" id="UP000003257">
    <property type="component" value="Unassembled WGS sequence"/>
</dbReference>
<name>A0ABP2D353_9RHOB</name>
<dbReference type="PROSITE" id="PS00079">
    <property type="entry name" value="MULTICOPPER_OXIDASE1"/>
    <property type="match status" value="1"/>
</dbReference>
<evidence type="ECO:0000313" key="3">
    <source>
        <dbReference type="EMBL" id="EDQ02844.1"/>
    </source>
</evidence>
<dbReference type="Gene3D" id="2.60.40.420">
    <property type="entry name" value="Cupredoxins - blue copper proteins"/>
    <property type="match status" value="1"/>
</dbReference>
<keyword evidence="1" id="KW-0479">Metal-binding</keyword>
<feature type="non-terminal residue" evidence="3">
    <location>
        <position position="1"/>
    </location>
</feature>